<evidence type="ECO:0000313" key="5">
    <source>
        <dbReference type="Proteomes" id="UP001218218"/>
    </source>
</evidence>
<keyword evidence="2" id="KW-0808">Transferase</keyword>
<dbReference type="PANTHER" id="PTHR12203">
    <property type="entry name" value="KDEL LYS-ASP-GLU-LEU CONTAINING - RELATED"/>
    <property type="match status" value="1"/>
</dbReference>
<comment type="caution">
    <text evidence="4">The sequence shown here is derived from an EMBL/GenBank/DDBJ whole genome shotgun (WGS) entry which is preliminary data.</text>
</comment>
<sequence>MFARSARYSLKNNRHPPPEYDKFFEFTQQNGCLIDEYDKVHRDFEPFYQIAEYHPNFFLDMLDKAMKTADDSALCLTPFTIKNHNASRGPHYTPFGDDWQHIMDKTRRLRVCTEKVGPRLQNCNPDPNNAEHAVYLEEEIKANYKYKYLLDLDGNSFSGRYFGLLRSGSLVFKSSTFSEFFDDWLIPYVHFTPVLPYLSDLEKNIEWAIENHEEARQIQANGLEYAKRVLTDNQYPGLLATLRTAAHPHKVVVNVEEVVNVGEVVSTSKEEHNLSVSSALQGKAKEARTARGCVEMRHPTADWDEVRRRMNCGEAWAEFVSESESESGGASVSDLNCTKWGKNKKTQQGCERKTRTAASYLKSREARDWESREGGDWDGESSVCFGGYGMGETAAEMTDRDPQFTHLARYHARHLS</sequence>
<dbReference type="Pfam" id="PF05686">
    <property type="entry name" value="Glyco_transf_90"/>
    <property type="match status" value="1"/>
</dbReference>
<dbReference type="InterPro" id="IPR051091">
    <property type="entry name" value="O-Glucosyltr/Glycosyltrsf_90"/>
</dbReference>
<dbReference type="Proteomes" id="UP001218218">
    <property type="component" value="Unassembled WGS sequence"/>
</dbReference>
<evidence type="ECO:0000259" key="3">
    <source>
        <dbReference type="SMART" id="SM00672"/>
    </source>
</evidence>
<dbReference type="EMBL" id="JARIHO010000007">
    <property type="protein sequence ID" value="KAJ7358539.1"/>
    <property type="molecule type" value="Genomic_DNA"/>
</dbReference>
<keyword evidence="5" id="KW-1185">Reference proteome</keyword>
<comment type="similarity">
    <text evidence="1">Belongs to the glycosyltransferase 90 family.</text>
</comment>
<evidence type="ECO:0000256" key="2">
    <source>
        <dbReference type="ARBA" id="ARBA00022679"/>
    </source>
</evidence>
<reference evidence="4" key="1">
    <citation type="submission" date="2023-03" db="EMBL/GenBank/DDBJ databases">
        <title>Massive genome expansion in bonnet fungi (Mycena s.s.) driven by repeated elements and novel gene families across ecological guilds.</title>
        <authorList>
            <consortium name="Lawrence Berkeley National Laboratory"/>
            <person name="Harder C.B."/>
            <person name="Miyauchi S."/>
            <person name="Viragh M."/>
            <person name="Kuo A."/>
            <person name="Thoen E."/>
            <person name="Andreopoulos B."/>
            <person name="Lu D."/>
            <person name="Skrede I."/>
            <person name="Drula E."/>
            <person name="Henrissat B."/>
            <person name="Morin E."/>
            <person name="Kohler A."/>
            <person name="Barry K."/>
            <person name="LaButti K."/>
            <person name="Morin E."/>
            <person name="Salamov A."/>
            <person name="Lipzen A."/>
            <person name="Mereny Z."/>
            <person name="Hegedus B."/>
            <person name="Baldrian P."/>
            <person name="Stursova M."/>
            <person name="Weitz H."/>
            <person name="Taylor A."/>
            <person name="Grigoriev I.V."/>
            <person name="Nagy L.G."/>
            <person name="Martin F."/>
            <person name="Kauserud H."/>
        </authorList>
    </citation>
    <scope>NUCLEOTIDE SEQUENCE</scope>
    <source>
        <strain evidence="4">CBHHK002</strain>
    </source>
</reference>
<gene>
    <name evidence="4" type="ORF">DFH08DRAFT_802355</name>
</gene>
<dbReference type="InterPro" id="IPR006598">
    <property type="entry name" value="CAP10"/>
</dbReference>
<organism evidence="4 5">
    <name type="scientific">Mycena albidolilacea</name>
    <dbReference type="NCBI Taxonomy" id="1033008"/>
    <lineage>
        <taxon>Eukaryota</taxon>
        <taxon>Fungi</taxon>
        <taxon>Dikarya</taxon>
        <taxon>Basidiomycota</taxon>
        <taxon>Agaricomycotina</taxon>
        <taxon>Agaricomycetes</taxon>
        <taxon>Agaricomycetidae</taxon>
        <taxon>Agaricales</taxon>
        <taxon>Marasmiineae</taxon>
        <taxon>Mycenaceae</taxon>
        <taxon>Mycena</taxon>
    </lineage>
</organism>
<proteinExistence type="inferred from homology"/>
<dbReference type="GO" id="GO:0016740">
    <property type="term" value="F:transferase activity"/>
    <property type="evidence" value="ECO:0007669"/>
    <property type="project" value="UniProtKB-KW"/>
</dbReference>
<feature type="domain" description="Glycosyl transferase CAP10" evidence="3">
    <location>
        <begin position="57"/>
        <end position="246"/>
    </location>
</feature>
<dbReference type="PANTHER" id="PTHR12203:SF35">
    <property type="entry name" value="PROTEIN O-GLUCOSYLTRANSFERASE 1"/>
    <property type="match status" value="1"/>
</dbReference>
<dbReference type="AlphaFoldDB" id="A0AAD7EZM3"/>
<accession>A0AAD7EZM3</accession>
<evidence type="ECO:0000313" key="4">
    <source>
        <dbReference type="EMBL" id="KAJ7358539.1"/>
    </source>
</evidence>
<protein>
    <recommendedName>
        <fullName evidence="3">Glycosyl transferase CAP10 domain-containing protein</fullName>
    </recommendedName>
</protein>
<evidence type="ECO:0000256" key="1">
    <source>
        <dbReference type="ARBA" id="ARBA00010118"/>
    </source>
</evidence>
<dbReference type="SMART" id="SM00672">
    <property type="entry name" value="CAP10"/>
    <property type="match status" value="1"/>
</dbReference>
<name>A0AAD7EZM3_9AGAR</name>